<evidence type="ECO:0000256" key="3">
    <source>
        <dbReference type="ARBA" id="ARBA00022989"/>
    </source>
</evidence>
<feature type="transmembrane region" description="Helical" evidence="6">
    <location>
        <begin position="187"/>
        <end position="207"/>
    </location>
</feature>
<comment type="subcellular location">
    <subcellularLocation>
        <location evidence="1">Membrane</location>
        <topology evidence="1">Multi-pass membrane protein</topology>
    </subcellularLocation>
</comment>
<evidence type="ECO:0000313" key="8">
    <source>
        <dbReference type="EMBL" id="TVY78375.1"/>
    </source>
</evidence>
<proteinExistence type="inferred from homology"/>
<dbReference type="AlphaFoldDB" id="A0A8T9C4V2"/>
<name>A0A8T9C4V2_9HELO</name>
<dbReference type="Pfam" id="PF20684">
    <property type="entry name" value="Fung_rhodopsin"/>
    <property type="match status" value="1"/>
</dbReference>
<dbReference type="OrthoDB" id="5429740at2759"/>
<feature type="transmembrane region" description="Helical" evidence="6">
    <location>
        <begin position="98"/>
        <end position="120"/>
    </location>
</feature>
<protein>
    <recommendedName>
        <fullName evidence="7">Rhodopsin domain-containing protein</fullName>
    </recommendedName>
</protein>
<evidence type="ECO:0000256" key="6">
    <source>
        <dbReference type="SAM" id="Phobius"/>
    </source>
</evidence>
<gene>
    <name evidence="8" type="ORF">LSUE1_G004314</name>
</gene>
<evidence type="ECO:0000256" key="2">
    <source>
        <dbReference type="ARBA" id="ARBA00022692"/>
    </source>
</evidence>
<comment type="caution">
    <text evidence="8">The sequence shown here is derived from an EMBL/GenBank/DDBJ whole genome shotgun (WGS) entry which is preliminary data.</text>
</comment>
<dbReference type="PANTHER" id="PTHR33048:SF146">
    <property type="entry name" value="INTEGRAL MEMBRANE PROTEIN"/>
    <property type="match status" value="1"/>
</dbReference>
<organism evidence="8 9">
    <name type="scientific">Lachnellula suecica</name>
    <dbReference type="NCBI Taxonomy" id="602035"/>
    <lineage>
        <taxon>Eukaryota</taxon>
        <taxon>Fungi</taxon>
        <taxon>Dikarya</taxon>
        <taxon>Ascomycota</taxon>
        <taxon>Pezizomycotina</taxon>
        <taxon>Leotiomycetes</taxon>
        <taxon>Helotiales</taxon>
        <taxon>Lachnaceae</taxon>
        <taxon>Lachnellula</taxon>
    </lineage>
</organism>
<keyword evidence="2 6" id="KW-0812">Transmembrane</keyword>
<keyword evidence="4 6" id="KW-0472">Membrane</keyword>
<dbReference type="EMBL" id="QGMK01000781">
    <property type="protein sequence ID" value="TVY78375.1"/>
    <property type="molecule type" value="Genomic_DNA"/>
</dbReference>
<dbReference type="Proteomes" id="UP000469558">
    <property type="component" value="Unassembled WGS sequence"/>
</dbReference>
<feature type="transmembrane region" description="Helical" evidence="6">
    <location>
        <begin position="252"/>
        <end position="273"/>
    </location>
</feature>
<keyword evidence="3 6" id="KW-1133">Transmembrane helix</keyword>
<comment type="similarity">
    <text evidence="5">Belongs to the SAT4 family.</text>
</comment>
<feature type="domain" description="Rhodopsin" evidence="7">
    <location>
        <begin position="37"/>
        <end position="277"/>
    </location>
</feature>
<feature type="transmembrane region" description="Helical" evidence="6">
    <location>
        <begin position="53"/>
        <end position="78"/>
    </location>
</feature>
<feature type="transmembrane region" description="Helical" evidence="6">
    <location>
        <begin position="214"/>
        <end position="232"/>
    </location>
</feature>
<dbReference type="GO" id="GO:0016020">
    <property type="term" value="C:membrane"/>
    <property type="evidence" value="ECO:0007669"/>
    <property type="project" value="UniProtKB-SubCell"/>
</dbReference>
<feature type="transmembrane region" description="Helical" evidence="6">
    <location>
        <begin position="132"/>
        <end position="154"/>
    </location>
</feature>
<evidence type="ECO:0000256" key="5">
    <source>
        <dbReference type="ARBA" id="ARBA00038359"/>
    </source>
</evidence>
<evidence type="ECO:0000313" key="9">
    <source>
        <dbReference type="Proteomes" id="UP000469558"/>
    </source>
</evidence>
<accession>A0A8T9C4V2</accession>
<reference evidence="8 9" key="1">
    <citation type="submission" date="2018-05" db="EMBL/GenBank/DDBJ databases">
        <title>Genome sequencing and assembly of the regulated plant pathogen Lachnellula willkommii and related sister species for the development of diagnostic species identification markers.</title>
        <authorList>
            <person name="Giroux E."/>
            <person name="Bilodeau G."/>
        </authorList>
    </citation>
    <scope>NUCLEOTIDE SEQUENCE [LARGE SCALE GENOMIC DNA]</scope>
    <source>
        <strain evidence="8 9">CBS 268.59</strain>
    </source>
</reference>
<dbReference type="PANTHER" id="PTHR33048">
    <property type="entry name" value="PTH11-LIKE INTEGRAL MEMBRANE PROTEIN (AFU_ORTHOLOGUE AFUA_5G11245)"/>
    <property type="match status" value="1"/>
</dbReference>
<dbReference type="InterPro" id="IPR049326">
    <property type="entry name" value="Rhodopsin_dom_fungi"/>
</dbReference>
<sequence length="365" mass="40536">MSQVSDVESALSARSLGPAIVESMWILMSIASLVVAARFYVRAHLIKNFASDDWVIMLSFVLTIVATICFTIAVHYGLGRHENLLSPAASVMAFKWNLIGQVIGILSATFARISFCMMLFAITSVQQRVSRILLWTIVITQLILNVALSIFILAQCQPITKLWDHTTQGTCLAPQNQEHFGFFQGSINSATDLALAIFPATIIWNLNMRIAVKLSLIITMGLGIFTMVASVVKTIYLKGLARVSDYSYETSYLIIWFCIEIWLLITAASIPTLRPLLLKSRRTLYDSNGNRGTVPSLSNNPSRWDRRKHFSNLESDHIELTEHPQNARIEVSCRSSEGDKACTISPEGNSGLGGITRTVELEISY</sequence>
<evidence type="ECO:0000256" key="4">
    <source>
        <dbReference type="ARBA" id="ARBA00023136"/>
    </source>
</evidence>
<evidence type="ECO:0000256" key="1">
    <source>
        <dbReference type="ARBA" id="ARBA00004141"/>
    </source>
</evidence>
<keyword evidence="9" id="KW-1185">Reference proteome</keyword>
<feature type="transmembrane region" description="Helical" evidence="6">
    <location>
        <begin position="20"/>
        <end position="41"/>
    </location>
</feature>
<dbReference type="InterPro" id="IPR052337">
    <property type="entry name" value="SAT4-like"/>
</dbReference>
<evidence type="ECO:0000259" key="7">
    <source>
        <dbReference type="Pfam" id="PF20684"/>
    </source>
</evidence>